<keyword evidence="2" id="KW-0963">Cytoplasm</keyword>
<evidence type="ECO:0000256" key="3">
    <source>
        <dbReference type="ARBA" id="ARBA00022795"/>
    </source>
</evidence>
<evidence type="ECO:0000256" key="1">
    <source>
        <dbReference type="ARBA" id="ARBA00004514"/>
    </source>
</evidence>
<protein>
    <recommendedName>
        <fullName evidence="5">Flagellar protein FliT</fullName>
    </recommendedName>
</protein>
<comment type="subcellular location">
    <subcellularLocation>
        <location evidence="1">Cytoplasm</location>
        <location evidence="1">Cytosol</location>
    </subcellularLocation>
</comment>
<accession>A0A4R8LYT3</accession>
<evidence type="ECO:0000256" key="4">
    <source>
        <dbReference type="ARBA" id="ARBA00023186"/>
    </source>
</evidence>
<comment type="caution">
    <text evidence="6">The sequence shown here is derived from an EMBL/GenBank/DDBJ whole genome shotgun (WGS) entry which is preliminary data.</text>
</comment>
<organism evidence="6 7">
    <name type="scientific">Paraburkholderia rhizosphaerae</name>
    <dbReference type="NCBI Taxonomy" id="480658"/>
    <lineage>
        <taxon>Bacteria</taxon>
        <taxon>Pseudomonadati</taxon>
        <taxon>Pseudomonadota</taxon>
        <taxon>Betaproteobacteria</taxon>
        <taxon>Burkholderiales</taxon>
        <taxon>Burkholderiaceae</taxon>
        <taxon>Paraburkholderia</taxon>
    </lineage>
</organism>
<name>A0A4R8LYT3_9BURK</name>
<gene>
    <name evidence="6" type="ORF">BX592_106152</name>
</gene>
<sequence length="101" mass="11189">MAMDQNQLLERVVELTRLIDEAAAISDWPRAARLMERRTPLLESLTLPKSPAALQALRRVQASIDALRTRAKTSQAELETEYGTAVRGVHAASAYTRVGML</sequence>
<evidence type="ECO:0000313" key="6">
    <source>
        <dbReference type="EMBL" id="TDY51856.1"/>
    </source>
</evidence>
<evidence type="ECO:0000313" key="7">
    <source>
        <dbReference type="Proteomes" id="UP000295509"/>
    </source>
</evidence>
<keyword evidence="4" id="KW-0143">Chaperone</keyword>
<proteinExistence type="predicted"/>
<dbReference type="EMBL" id="SORE01000006">
    <property type="protein sequence ID" value="TDY51856.1"/>
    <property type="molecule type" value="Genomic_DNA"/>
</dbReference>
<dbReference type="OrthoDB" id="9009188at2"/>
<evidence type="ECO:0000256" key="2">
    <source>
        <dbReference type="ARBA" id="ARBA00022490"/>
    </source>
</evidence>
<evidence type="ECO:0000256" key="5">
    <source>
        <dbReference type="ARBA" id="ARBA00093797"/>
    </source>
</evidence>
<dbReference type="Pfam" id="PF05400">
    <property type="entry name" value="FliT"/>
    <property type="match status" value="1"/>
</dbReference>
<dbReference type="AlphaFoldDB" id="A0A4R8LYT3"/>
<dbReference type="InterPro" id="IPR008622">
    <property type="entry name" value="FliT"/>
</dbReference>
<reference evidence="6 7" key="1">
    <citation type="submission" date="2019-03" db="EMBL/GenBank/DDBJ databases">
        <title>Genomic Encyclopedia of Type Strains, Phase III (KMG-III): the genomes of soil and plant-associated and newly described type strains.</title>
        <authorList>
            <person name="Whitman W."/>
        </authorList>
    </citation>
    <scope>NUCLEOTIDE SEQUENCE [LARGE SCALE GENOMIC DNA]</scope>
    <source>
        <strain evidence="6 7">LMG 29544</strain>
    </source>
</reference>
<dbReference type="GO" id="GO:0044781">
    <property type="term" value="P:bacterial-type flagellum organization"/>
    <property type="evidence" value="ECO:0007669"/>
    <property type="project" value="UniProtKB-KW"/>
</dbReference>
<dbReference type="Proteomes" id="UP000295509">
    <property type="component" value="Unassembled WGS sequence"/>
</dbReference>
<keyword evidence="3" id="KW-1005">Bacterial flagellum biogenesis</keyword>
<keyword evidence="7" id="KW-1185">Reference proteome</keyword>